<dbReference type="RefSeq" id="XP_020912968.2">
    <property type="nucleotide sequence ID" value="XM_021057309.2"/>
</dbReference>
<keyword evidence="1 2" id="KW-0645">Protease</keyword>
<dbReference type="InterPro" id="IPR001506">
    <property type="entry name" value="Peptidase_M12A"/>
</dbReference>
<organism evidence="4 5">
    <name type="scientific">Exaiptasia diaphana</name>
    <name type="common">Tropical sea anemone</name>
    <name type="synonym">Aiptasia pulchella</name>
    <dbReference type="NCBI Taxonomy" id="2652724"/>
    <lineage>
        <taxon>Eukaryota</taxon>
        <taxon>Metazoa</taxon>
        <taxon>Cnidaria</taxon>
        <taxon>Anthozoa</taxon>
        <taxon>Hexacorallia</taxon>
        <taxon>Actiniaria</taxon>
        <taxon>Aiptasiidae</taxon>
        <taxon>Exaiptasia</taxon>
    </lineage>
</organism>
<reference evidence="4" key="1">
    <citation type="submission" date="2022-11" db="UniProtKB">
        <authorList>
            <consortium name="EnsemblMetazoa"/>
        </authorList>
    </citation>
    <scope>IDENTIFICATION</scope>
</reference>
<evidence type="ECO:0000259" key="3">
    <source>
        <dbReference type="PROSITE" id="PS51864"/>
    </source>
</evidence>
<dbReference type="OMA" id="QDSDINC"/>
<dbReference type="KEGG" id="epa:110250691"/>
<sequence length="240" mass="28013">MADVETVQDVFNEEFEDNAEQQGLLKDQELMDIANREYETIHGRILAINMATLGKRRLQSSPRTGNAFENIENVNDGKHLNLYEGDIQMDEDLERYLHMPVRSMTKRNAIREKKRIWSTKIIPYKIPGFMSHIRQNLMKAIAGFQKHTCLRFVPYRPGVHRNYITFNKAHGCSSKVGTRYYSPGPQAISLGDGCNNPSTITHELMHAIGFFHEQSRSDRDRYVRINWENIFKGTELRRFY</sequence>
<keyword evidence="1 2" id="KW-0378">Hydrolase</keyword>
<accession>A0A913Y1B8</accession>
<dbReference type="InterPro" id="IPR024079">
    <property type="entry name" value="MetalloPept_cat_dom_sf"/>
</dbReference>
<dbReference type="Gene3D" id="3.40.390.10">
    <property type="entry name" value="Collagenase (Catalytic Domain)"/>
    <property type="match status" value="1"/>
</dbReference>
<dbReference type="Proteomes" id="UP000887567">
    <property type="component" value="Unplaced"/>
</dbReference>
<name>A0A913Y1B8_EXADI</name>
<dbReference type="OrthoDB" id="291007at2759"/>
<dbReference type="PROSITE" id="PS51864">
    <property type="entry name" value="ASTACIN"/>
    <property type="match status" value="1"/>
</dbReference>
<dbReference type="GO" id="GO:0008270">
    <property type="term" value="F:zinc ion binding"/>
    <property type="evidence" value="ECO:0007669"/>
    <property type="project" value="UniProtKB-UniRule"/>
</dbReference>
<feature type="binding site" evidence="1">
    <location>
        <position position="202"/>
    </location>
    <ligand>
        <name>Zn(2+)</name>
        <dbReference type="ChEBI" id="CHEBI:29105"/>
        <note>catalytic</note>
    </ligand>
</feature>
<dbReference type="GO" id="GO:0006508">
    <property type="term" value="P:proteolysis"/>
    <property type="evidence" value="ECO:0007669"/>
    <property type="project" value="UniProtKB-KW"/>
</dbReference>
<dbReference type="InterPro" id="IPR006026">
    <property type="entry name" value="Peptidase_Metallo"/>
</dbReference>
<keyword evidence="1" id="KW-1015">Disulfide bond</keyword>
<evidence type="ECO:0000256" key="2">
    <source>
        <dbReference type="RuleBase" id="RU361183"/>
    </source>
</evidence>
<keyword evidence="1 2" id="KW-0862">Zinc</keyword>
<dbReference type="GeneID" id="110250691"/>
<dbReference type="PRINTS" id="PR00480">
    <property type="entry name" value="ASTACIN"/>
</dbReference>
<dbReference type="EnsemblMetazoa" id="XM_021057309.2">
    <property type="protein sequence ID" value="XP_020912968.2"/>
    <property type="gene ID" value="LOC110250691"/>
</dbReference>
<feature type="domain" description="Peptidase M12A" evidence="3">
    <location>
        <begin position="108"/>
        <end position="240"/>
    </location>
</feature>
<feature type="binding site" evidence="1">
    <location>
        <position position="206"/>
    </location>
    <ligand>
        <name>Zn(2+)</name>
        <dbReference type="ChEBI" id="CHEBI:29105"/>
        <note>catalytic</note>
    </ligand>
</feature>
<evidence type="ECO:0000313" key="4">
    <source>
        <dbReference type="EnsemblMetazoa" id="XP_020912968.2"/>
    </source>
</evidence>
<feature type="active site" evidence="1">
    <location>
        <position position="203"/>
    </location>
</feature>
<feature type="disulfide bond" evidence="1">
    <location>
        <begin position="172"/>
        <end position="194"/>
    </location>
</feature>
<dbReference type="GO" id="GO:0004222">
    <property type="term" value="F:metalloendopeptidase activity"/>
    <property type="evidence" value="ECO:0007669"/>
    <property type="project" value="UniProtKB-UniRule"/>
</dbReference>
<proteinExistence type="predicted"/>
<dbReference type="EC" id="3.4.24.-" evidence="2"/>
<keyword evidence="5" id="KW-1185">Reference proteome</keyword>
<protein>
    <recommendedName>
        <fullName evidence="2">Metalloendopeptidase</fullName>
        <ecNumber evidence="2">3.4.24.-</ecNumber>
    </recommendedName>
</protein>
<feature type="binding site" evidence="1">
    <location>
        <position position="212"/>
    </location>
    <ligand>
        <name>Zn(2+)</name>
        <dbReference type="ChEBI" id="CHEBI:29105"/>
        <note>catalytic</note>
    </ligand>
</feature>
<comment type="cofactor">
    <cofactor evidence="1 2">
        <name>Zn(2+)</name>
        <dbReference type="ChEBI" id="CHEBI:29105"/>
    </cofactor>
    <text evidence="1 2">Binds 1 zinc ion per subunit.</text>
</comment>
<dbReference type="SUPFAM" id="SSF55486">
    <property type="entry name" value="Metalloproteases ('zincins'), catalytic domain"/>
    <property type="match status" value="1"/>
</dbReference>
<comment type="caution">
    <text evidence="1">Lacks conserved residue(s) required for the propagation of feature annotation.</text>
</comment>
<dbReference type="PANTHER" id="PTHR10127:SF850">
    <property type="entry name" value="METALLOENDOPEPTIDASE"/>
    <property type="match status" value="1"/>
</dbReference>
<keyword evidence="1 2" id="KW-0479">Metal-binding</keyword>
<dbReference type="AlphaFoldDB" id="A0A913Y1B8"/>
<evidence type="ECO:0000313" key="5">
    <source>
        <dbReference type="Proteomes" id="UP000887567"/>
    </source>
</evidence>
<keyword evidence="1 2" id="KW-0482">Metalloprotease</keyword>
<evidence type="ECO:0000256" key="1">
    <source>
        <dbReference type="PROSITE-ProRule" id="PRU01211"/>
    </source>
</evidence>
<dbReference type="Pfam" id="PF01400">
    <property type="entry name" value="Astacin"/>
    <property type="match status" value="1"/>
</dbReference>
<dbReference type="PANTHER" id="PTHR10127">
    <property type="entry name" value="DISCOIDIN, CUB, EGF, LAMININ , AND ZINC METALLOPROTEASE DOMAIN CONTAINING"/>
    <property type="match status" value="1"/>
</dbReference>
<dbReference type="SMART" id="SM00235">
    <property type="entry name" value="ZnMc"/>
    <property type="match status" value="1"/>
</dbReference>